<dbReference type="InterPro" id="IPR050270">
    <property type="entry name" value="DegV_domain_contain"/>
</dbReference>
<dbReference type="Proteomes" id="UP000367750">
    <property type="component" value="Unassembled WGS sequence"/>
</dbReference>
<keyword evidence="3" id="KW-1185">Reference proteome</keyword>
<dbReference type="InterPro" id="IPR003797">
    <property type="entry name" value="DegV"/>
</dbReference>
<evidence type="ECO:0000256" key="1">
    <source>
        <dbReference type="ARBA" id="ARBA00023121"/>
    </source>
</evidence>
<dbReference type="SUPFAM" id="SSF82549">
    <property type="entry name" value="DAK1/DegV-like"/>
    <property type="match status" value="1"/>
</dbReference>
<dbReference type="PROSITE" id="PS51482">
    <property type="entry name" value="DEGV"/>
    <property type="match status" value="1"/>
</dbReference>
<dbReference type="OrthoDB" id="1638652at2"/>
<accession>A0A5J5GAU5</accession>
<proteinExistence type="predicted"/>
<evidence type="ECO:0000313" key="2">
    <source>
        <dbReference type="EMBL" id="KAA9004245.1"/>
    </source>
</evidence>
<dbReference type="Gene3D" id="3.40.50.10170">
    <property type="match status" value="1"/>
</dbReference>
<dbReference type="Pfam" id="PF02645">
    <property type="entry name" value="DegV"/>
    <property type="match status" value="1"/>
</dbReference>
<name>A0A5J5GAU5_9BACL</name>
<dbReference type="Gene3D" id="3.30.1180.10">
    <property type="match status" value="1"/>
</dbReference>
<comment type="caution">
    <text evidence="2">The sequence shown here is derived from an EMBL/GenBank/DDBJ whole genome shotgun (WGS) entry which is preliminary data.</text>
</comment>
<protein>
    <submittedName>
        <fullName evidence="2">DegV family protein</fullName>
    </submittedName>
</protein>
<dbReference type="NCBIfam" id="TIGR00762">
    <property type="entry name" value="DegV"/>
    <property type="match status" value="1"/>
</dbReference>
<dbReference type="AlphaFoldDB" id="A0A5J5GAU5"/>
<dbReference type="GO" id="GO:0008289">
    <property type="term" value="F:lipid binding"/>
    <property type="evidence" value="ECO:0007669"/>
    <property type="project" value="UniProtKB-KW"/>
</dbReference>
<evidence type="ECO:0000313" key="3">
    <source>
        <dbReference type="Proteomes" id="UP000367750"/>
    </source>
</evidence>
<dbReference type="PANTHER" id="PTHR33434:SF2">
    <property type="entry name" value="FATTY ACID-BINDING PROTEIN TM_1468"/>
    <property type="match status" value="1"/>
</dbReference>
<gene>
    <name evidence="2" type="ORF">F4V43_11135</name>
</gene>
<dbReference type="PANTHER" id="PTHR33434">
    <property type="entry name" value="DEGV DOMAIN-CONTAINING PROTEIN DR_1986-RELATED"/>
    <property type="match status" value="1"/>
</dbReference>
<keyword evidence="1" id="KW-0446">Lipid-binding</keyword>
<reference evidence="2 3" key="1">
    <citation type="submission" date="2019-09" db="EMBL/GenBank/DDBJ databases">
        <title>Bacillus ochoae sp. nov., Paenibacillus whitsoniae sp. nov., Paenibacillus spiritus sp. nov. Isolated from the Mars Exploration Rover during spacecraft assembly.</title>
        <authorList>
            <person name="Seuylemezian A."/>
            <person name="Vaishampayan P."/>
        </authorList>
    </citation>
    <scope>NUCLEOTIDE SEQUENCE [LARGE SCALE GENOMIC DNA]</scope>
    <source>
        <strain evidence="2 3">MER_111</strain>
    </source>
</reference>
<organism evidence="2 3">
    <name type="scientific">Paenibacillus spiritus</name>
    <dbReference type="NCBI Taxonomy" id="2496557"/>
    <lineage>
        <taxon>Bacteria</taxon>
        <taxon>Bacillati</taxon>
        <taxon>Bacillota</taxon>
        <taxon>Bacilli</taxon>
        <taxon>Bacillales</taxon>
        <taxon>Paenibacillaceae</taxon>
        <taxon>Paenibacillus</taxon>
    </lineage>
</organism>
<sequence length="285" mass="32427">MKPIAWITDSTSTLPEEFIQDPNNHVYVVPLRLIVDDTCYKENIDITADEFYEQMRIHDKASSSQPPIGEFIELYESLKDRYEEAFAVHCSSSLSGTYHSSLQAAEIAGMKVTGIDSKVGAYPLREMIMRGIHWQNSGCSVKEIKERIEQIIRNMSFYMLPSSLTQLHRSGRVSGPQLMLSQLLRIHLLLKFDDGKVFVEEKIRTFRKAKQRLLDILKKDVELIKEVCIMHANNMEEALKLKEEILKMAPALRTEIMSFIPVAGIHAGEGTLALSWIRGSHTSMA</sequence>
<dbReference type="InterPro" id="IPR043168">
    <property type="entry name" value="DegV_C"/>
</dbReference>
<dbReference type="EMBL" id="VYKK01000015">
    <property type="protein sequence ID" value="KAA9004245.1"/>
    <property type="molecule type" value="Genomic_DNA"/>
</dbReference>